<protein>
    <submittedName>
        <fullName evidence="2">Uncharacterized protein</fullName>
    </submittedName>
</protein>
<dbReference type="EMBL" id="GBRH01239645">
    <property type="protein sequence ID" value="JAD58250.1"/>
    <property type="molecule type" value="Transcribed_RNA"/>
</dbReference>
<reference evidence="2" key="2">
    <citation type="journal article" date="2015" name="Data Brief">
        <title>Shoot transcriptome of the giant reed, Arundo donax.</title>
        <authorList>
            <person name="Barrero R.A."/>
            <person name="Guerrero F.D."/>
            <person name="Moolhuijzen P."/>
            <person name="Goolsby J.A."/>
            <person name="Tidwell J."/>
            <person name="Bellgard S.E."/>
            <person name="Bellgard M.I."/>
        </authorList>
    </citation>
    <scope>NUCLEOTIDE SEQUENCE</scope>
    <source>
        <tissue evidence="2">Shoot tissue taken approximately 20 cm above the soil surface</tissue>
    </source>
</reference>
<accession>A0A0A9BAL3</accession>
<dbReference type="AlphaFoldDB" id="A0A0A9BAL3"/>
<feature type="region of interest" description="Disordered" evidence="1">
    <location>
        <begin position="41"/>
        <end position="60"/>
    </location>
</feature>
<reference evidence="2" key="1">
    <citation type="submission" date="2014-09" db="EMBL/GenBank/DDBJ databases">
        <authorList>
            <person name="Magalhaes I.L.F."/>
            <person name="Oliveira U."/>
            <person name="Santos F.R."/>
            <person name="Vidigal T.H.D.A."/>
            <person name="Brescovit A.D."/>
            <person name="Santos A.J."/>
        </authorList>
    </citation>
    <scope>NUCLEOTIDE SEQUENCE</scope>
    <source>
        <tissue evidence="2">Shoot tissue taken approximately 20 cm above the soil surface</tissue>
    </source>
</reference>
<proteinExistence type="predicted"/>
<evidence type="ECO:0000313" key="2">
    <source>
        <dbReference type="EMBL" id="JAD58250.1"/>
    </source>
</evidence>
<evidence type="ECO:0000256" key="1">
    <source>
        <dbReference type="SAM" id="MobiDB-lite"/>
    </source>
</evidence>
<name>A0A0A9BAL3_ARUDO</name>
<organism evidence="2">
    <name type="scientific">Arundo donax</name>
    <name type="common">Giant reed</name>
    <name type="synonym">Donax arundinaceus</name>
    <dbReference type="NCBI Taxonomy" id="35708"/>
    <lineage>
        <taxon>Eukaryota</taxon>
        <taxon>Viridiplantae</taxon>
        <taxon>Streptophyta</taxon>
        <taxon>Embryophyta</taxon>
        <taxon>Tracheophyta</taxon>
        <taxon>Spermatophyta</taxon>
        <taxon>Magnoliopsida</taxon>
        <taxon>Liliopsida</taxon>
        <taxon>Poales</taxon>
        <taxon>Poaceae</taxon>
        <taxon>PACMAD clade</taxon>
        <taxon>Arundinoideae</taxon>
        <taxon>Arundineae</taxon>
        <taxon>Arundo</taxon>
    </lineage>
</organism>
<sequence>MTPRPPPPPSGRPVLTFPSGVHPPSRHCFKHRCCLLQNHTAPISSSSPARARCPRCRSWR</sequence>